<protein>
    <recommendedName>
        <fullName evidence="4">Sulfotransferase</fullName>
    </recommendedName>
</protein>
<keyword evidence="3" id="KW-1185">Reference proteome</keyword>
<dbReference type="EMBL" id="CAJNDS010001158">
    <property type="protein sequence ID" value="CAE7249894.1"/>
    <property type="molecule type" value="Genomic_DNA"/>
</dbReference>
<dbReference type="AlphaFoldDB" id="A0A812LNG5"/>
<reference evidence="2" key="1">
    <citation type="submission" date="2021-02" db="EMBL/GenBank/DDBJ databases">
        <authorList>
            <person name="Dougan E. K."/>
            <person name="Rhodes N."/>
            <person name="Thang M."/>
            <person name="Chan C."/>
        </authorList>
    </citation>
    <scope>NUCLEOTIDE SEQUENCE</scope>
</reference>
<dbReference type="InterPro" id="IPR027417">
    <property type="entry name" value="P-loop_NTPase"/>
</dbReference>
<comment type="caution">
    <text evidence="2">The sequence shown here is derived from an EMBL/GenBank/DDBJ whole genome shotgun (WGS) entry which is preliminary data.</text>
</comment>
<accession>A0A812LNG5</accession>
<dbReference type="Proteomes" id="UP000604046">
    <property type="component" value="Unassembled WGS sequence"/>
</dbReference>
<dbReference type="Gene3D" id="3.40.50.300">
    <property type="entry name" value="P-loop containing nucleotide triphosphate hydrolases"/>
    <property type="match status" value="1"/>
</dbReference>
<dbReference type="OrthoDB" id="47217at2759"/>
<keyword evidence="1" id="KW-0732">Signal</keyword>
<evidence type="ECO:0000256" key="1">
    <source>
        <dbReference type="SAM" id="SignalP"/>
    </source>
</evidence>
<feature type="chain" id="PRO_5032902623" description="Sulfotransferase" evidence="1">
    <location>
        <begin position="34"/>
        <end position="284"/>
    </location>
</feature>
<organism evidence="2 3">
    <name type="scientific">Symbiodinium natans</name>
    <dbReference type="NCBI Taxonomy" id="878477"/>
    <lineage>
        <taxon>Eukaryota</taxon>
        <taxon>Sar</taxon>
        <taxon>Alveolata</taxon>
        <taxon>Dinophyceae</taxon>
        <taxon>Suessiales</taxon>
        <taxon>Symbiodiniaceae</taxon>
        <taxon>Symbiodinium</taxon>
    </lineage>
</organism>
<evidence type="ECO:0008006" key="4">
    <source>
        <dbReference type="Google" id="ProtNLM"/>
    </source>
</evidence>
<evidence type="ECO:0000313" key="2">
    <source>
        <dbReference type="EMBL" id="CAE7249894.1"/>
    </source>
</evidence>
<evidence type="ECO:0000313" key="3">
    <source>
        <dbReference type="Proteomes" id="UP000604046"/>
    </source>
</evidence>
<name>A0A812LNG5_9DINO</name>
<dbReference type="SUPFAM" id="SSF52540">
    <property type="entry name" value="P-loop containing nucleoside triphosphate hydrolases"/>
    <property type="match status" value="1"/>
</dbReference>
<sequence>MHGTWSSLLLVPCLMLICLLLILSGMRLQFGCAILESASRRSTPSGPPGGSPVGQANVKTLNRFCPQCEGPLCKRKFLFIVATGRSGSTSLMNMVSLIDGVFLYGENYGALRHLGQMQERFFSTLAAQGHDAPLLAERLLLHSQDWLWDFLTPPSFLNDWKQSVSIRGFKEIRWDATAFQFVRRTCPCSRFIFNYRLDKDAQSQSAFYKTRNASPESLSIFTQQMRQLLEETELPFLELPLENFTLSSFNRLAHWLGAECRFTNITHSNANGTYAESESSARCA</sequence>
<gene>
    <name evidence="2" type="ORF">SNAT2548_LOCUS12218</name>
</gene>
<proteinExistence type="predicted"/>
<feature type="signal peptide" evidence="1">
    <location>
        <begin position="1"/>
        <end position="33"/>
    </location>
</feature>